<proteinExistence type="predicted"/>
<protein>
    <submittedName>
        <fullName evidence="1">Uncharacterized protein</fullName>
    </submittedName>
</protein>
<dbReference type="Proteomes" id="UP001150603">
    <property type="component" value="Unassembled WGS sequence"/>
</dbReference>
<evidence type="ECO:0000313" key="1">
    <source>
        <dbReference type="EMBL" id="KAJ1939335.1"/>
    </source>
</evidence>
<comment type="caution">
    <text evidence="1">The sequence shown here is derived from an EMBL/GenBank/DDBJ whole genome shotgun (WGS) entry which is preliminary data.</text>
</comment>
<keyword evidence="2" id="KW-1185">Reference proteome</keyword>
<evidence type="ECO:0000313" key="2">
    <source>
        <dbReference type="Proteomes" id="UP001150603"/>
    </source>
</evidence>
<organism evidence="1 2">
    <name type="scientific">Linderina macrospora</name>
    <dbReference type="NCBI Taxonomy" id="4868"/>
    <lineage>
        <taxon>Eukaryota</taxon>
        <taxon>Fungi</taxon>
        <taxon>Fungi incertae sedis</taxon>
        <taxon>Zoopagomycota</taxon>
        <taxon>Kickxellomycotina</taxon>
        <taxon>Kickxellomycetes</taxon>
        <taxon>Kickxellales</taxon>
        <taxon>Kickxellaceae</taxon>
        <taxon>Linderina</taxon>
    </lineage>
</organism>
<dbReference type="EMBL" id="JANBPW010002881">
    <property type="protein sequence ID" value="KAJ1939335.1"/>
    <property type="molecule type" value="Genomic_DNA"/>
</dbReference>
<sequence length="170" mass="18536">MGLCISRPEIDDVDEQTALLRASDAHQASQATPGIPDRFANKSPEEIAQLQENERLQALQKRTTEALINISHHSELLHGQTFNSGGQHGYEDVLREFNRQIKLPMVSLVGPGEAHGADIASVLANGRIDQRDVEVLDATIAMLLDAVTTVHIEDVGECVVPLSLQDDVRA</sequence>
<reference evidence="1" key="1">
    <citation type="submission" date="2022-07" db="EMBL/GenBank/DDBJ databases">
        <title>Phylogenomic reconstructions and comparative analyses of Kickxellomycotina fungi.</title>
        <authorList>
            <person name="Reynolds N.K."/>
            <person name="Stajich J.E."/>
            <person name="Barry K."/>
            <person name="Grigoriev I.V."/>
            <person name="Crous P."/>
            <person name="Smith M.E."/>
        </authorList>
    </citation>
    <scope>NUCLEOTIDE SEQUENCE</scope>
    <source>
        <strain evidence="1">NRRL 5244</strain>
    </source>
</reference>
<accession>A0ACC1J6K6</accession>
<name>A0ACC1J6K6_9FUNG</name>
<gene>
    <name evidence="1" type="ORF">FBU59_004158</name>
</gene>